<feature type="region of interest" description="Disordered" evidence="6">
    <location>
        <begin position="56"/>
        <end position="120"/>
    </location>
</feature>
<accession>A0A9P6WZE5</accession>
<sequence length="144" mass="16476">MSKRATKGDHSKSAENDVAVGTVIFSSGQTKHDEFWDDSELIEHWDKTVELYRTQYSNIEEHPTKTNSKKRKSETVKEGNAKKKAFKQPAEDHEASQDRETPVINSNFDSSFKTTSSGTEQDDFSNLIMAWYYAGYYTGLYQSK</sequence>
<keyword evidence="5" id="KW-0539">Nucleus</keyword>
<dbReference type="PANTHER" id="PTHR39267">
    <property type="entry name" value="SURVIVAL MOTOR NEURON-LIKE PROTEIN 1"/>
    <property type="match status" value="1"/>
</dbReference>
<dbReference type="OrthoDB" id="197400at2759"/>
<proteinExistence type="inferred from homology"/>
<reference evidence="8" key="1">
    <citation type="journal article" date="2020" name="Microb. Genom.">
        <title>Genetic diversity of clinical and environmental Mucorales isolates obtained from an investigation of mucormycosis cases among solid organ transplant recipients.</title>
        <authorList>
            <person name="Nguyen M.H."/>
            <person name="Kaul D."/>
            <person name="Muto C."/>
            <person name="Cheng S.J."/>
            <person name="Richter R.A."/>
            <person name="Bruno V.M."/>
            <person name="Liu G."/>
            <person name="Beyhan S."/>
            <person name="Sundermann A.J."/>
            <person name="Mounaud S."/>
            <person name="Pasculle A.W."/>
            <person name="Nierman W.C."/>
            <person name="Driscoll E."/>
            <person name="Cumbie R."/>
            <person name="Clancy C.J."/>
            <person name="Dupont C.L."/>
        </authorList>
    </citation>
    <scope>NUCLEOTIDE SEQUENCE</scope>
    <source>
        <strain evidence="8">GL11</strain>
    </source>
</reference>
<keyword evidence="9" id="KW-1185">Reference proteome</keyword>
<evidence type="ECO:0000313" key="9">
    <source>
        <dbReference type="Proteomes" id="UP000716291"/>
    </source>
</evidence>
<dbReference type="PANTHER" id="PTHR39267:SF1">
    <property type="entry name" value="SURVIVAL MOTOR NEURON PROTEIN"/>
    <property type="match status" value="1"/>
</dbReference>
<evidence type="ECO:0000256" key="3">
    <source>
        <dbReference type="ARBA" id="ARBA00022664"/>
    </source>
</evidence>
<evidence type="ECO:0000256" key="4">
    <source>
        <dbReference type="ARBA" id="ARBA00023187"/>
    </source>
</evidence>
<name>A0A9P6WZE5_RHIOR</name>
<dbReference type="InterPro" id="IPR049481">
    <property type="entry name" value="SMN_G2-BD"/>
</dbReference>
<dbReference type="InterPro" id="IPR047313">
    <property type="entry name" value="SMN_C"/>
</dbReference>
<protein>
    <recommendedName>
        <fullName evidence="7">Survival Motor Neuron Gemin2-binding domain-containing protein</fullName>
    </recommendedName>
</protein>
<gene>
    <name evidence="8" type="ORF">G6F64_011395</name>
</gene>
<dbReference type="CDD" id="cd22852">
    <property type="entry name" value="SMN_C"/>
    <property type="match status" value="1"/>
</dbReference>
<dbReference type="GO" id="GO:0008380">
    <property type="term" value="P:RNA splicing"/>
    <property type="evidence" value="ECO:0007669"/>
    <property type="project" value="UniProtKB-KW"/>
</dbReference>
<organism evidence="8 9">
    <name type="scientific">Rhizopus oryzae</name>
    <name type="common">Mucormycosis agent</name>
    <name type="synonym">Rhizopus arrhizus var. delemar</name>
    <dbReference type="NCBI Taxonomy" id="64495"/>
    <lineage>
        <taxon>Eukaryota</taxon>
        <taxon>Fungi</taxon>
        <taxon>Fungi incertae sedis</taxon>
        <taxon>Mucoromycota</taxon>
        <taxon>Mucoromycotina</taxon>
        <taxon>Mucoromycetes</taxon>
        <taxon>Mucorales</taxon>
        <taxon>Mucorineae</taxon>
        <taxon>Rhizopodaceae</taxon>
        <taxon>Rhizopus</taxon>
    </lineage>
</organism>
<dbReference type="Proteomes" id="UP000716291">
    <property type="component" value="Unassembled WGS sequence"/>
</dbReference>
<dbReference type="GO" id="GO:0005634">
    <property type="term" value="C:nucleus"/>
    <property type="evidence" value="ECO:0007669"/>
    <property type="project" value="UniProtKB-SubCell"/>
</dbReference>
<feature type="compositionally biased region" description="Basic and acidic residues" evidence="6">
    <location>
        <begin position="89"/>
        <end position="101"/>
    </location>
</feature>
<keyword evidence="3" id="KW-0507">mRNA processing</keyword>
<evidence type="ECO:0000256" key="1">
    <source>
        <dbReference type="ARBA" id="ARBA00004123"/>
    </source>
</evidence>
<dbReference type="Pfam" id="PF20636">
    <property type="entry name" value="SMN_G2-BD"/>
    <property type="match status" value="1"/>
</dbReference>
<evidence type="ECO:0000256" key="6">
    <source>
        <dbReference type="SAM" id="MobiDB-lite"/>
    </source>
</evidence>
<evidence type="ECO:0000256" key="5">
    <source>
        <dbReference type="ARBA" id="ARBA00023242"/>
    </source>
</evidence>
<feature type="domain" description="Survival Motor Neuron Gemin2-binding" evidence="7">
    <location>
        <begin position="30"/>
        <end position="54"/>
    </location>
</feature>
<dbReference type="GO" id="GO:0006397">
    <property type="term" value="P:mRNA processing"/>
    <property type="evidence" value="ECO:0007669"/>
    <property type="project" value="UniProtKB-KW"/>
</dbReference>
<comment type="subcellular location">
    <subcellularLocation>
        <location evidence="1">Nucleus</location>
    </subcellularLocation>
</comment>
<feature type="compositionally biased region" description="Polar residues" evidence="6">
    <location>
        <begin position="103"/>
        <end position="119"/>
    </location>
</feature>
<comment type="caution">
    <text evidence="8">The sequence shown here is derived from an EMBL/GenBank/DDBJ whole genome shotgun (WGS) entry which is preliminary data.</text>
</comment>
<dbReference type="InterPro" id="IPR040424">
    <property type="entry name" value="Smn1"/>
</dbReference>
<dbReference type="EMBL" id="JAANQT010002752">
    <property type="protein sequence ID" value="KAG1301893.1"/>
    <property type="molecule type" value="Genomic_DNA"/>
</dbReference>
<dbReference type="AlphaFoldDB" id="A0A9P6WZE5"/>
<evidence type="ECO:0000313" key="8">
    <source>
        <dbReference type="EMBL" id="KAG1301893.1"/>
    </source>
</evidence>
<comment type="similarity">
    <text evidence="2">Belongs to the SMN family.</text>
</comment>
<keyword evidence="4" id="KW-0508">mRNA splicing</keyword>
<evidence type="ECO:0000259" key="7">
    <source>
        <dbReference type="Pfam" id="PF20636"/>
    </source>
</evidence>
<evidence type="ECO:0000256" key="2">
    <source>
        <dbReference type="ARBA" id="ARBA00005371"/>
    </source>
</evidence>